<reference evidence="1 2" key="1">
    <citation type="submission" date="2013-05" db="EMBL/GenBank/DDBJ databases">
        <title>Genome assembly of Chondromyces apiculatus DSM 436.</title>
        <authorList>
            <person name="Sharma G."/>
            <person name="Khatri I."/>
            <person name="Kaur C."/>
            <person name="Mayilraj S."/>
            <person name="Subramanian S."/>
        </authorList>
    </citation>
    <scope>NUCLEOTIDE SEQUENCE [LARGE SCALE GENOMIC DNA]</scope>
    <source>
        <strain evidence="1 2">DSM 436</strain>
    </source>
</reference>
<accession>A0A017SV67</accession>
<protein>
    <submittedName>
        <fullName evidence="1">Uncharacterized protein</fullName>
    </submittedName>
</protein>
<evidence type="ECO:0000313" key="2">
    <source>
        <dbReference type="Proteomes" id="UP000019678"/>
    </source>
</evidence>
<comment type="caution">
    <text evidence="1">The sequence shown here is derived from an EMBL/GenBank/DDBJ whole genome shotgun (WGS) entry which is preliminary data.</text>
</comment>
<dbReference type="STRING" id="1192034.CAP_1096"/>
<sequence length="46" mass="5095">MARARMFWRSQSLDDAAMASVICTAEVRAKEQAGARPDVDRQSVDP</sequence>
<name>A0A017SV67_9BACT</name>
<keyword evidence="2" id="KW-1185">Reference proteome</keyword>
<organism evidence="1 2">
    <name type="scientific">Chondromyces apiculatus DSM 436</name>
    <dbReference type="NCBI Taxonomy" id="1192034"/>
    <lineage>
        <taxon>Bacteria</taxon>
        <taxon>Pseudomonadati</taxon>
        <taxon>Myxococcota</taxon>
        <taxon>Polyangia</taxon>
        <taxon>Polyangiales</taxon>
        <taxon>Polyangiaceae</taxon>
        <taxon>Chondromyces</taxon>
    </lineage>
</organism>
<gene>
    <name evidence="1" type="ORF">CAP_1096</name>
</gene>
<dbReference type="Proteomes" id="UP000019678">
    <property type="component" value="Unassembled WGS sequence"/>
</dbReference>
<dbReference type="AlphaFoldDB" id="A0A017SV67"/>
<proteinExistence type="predicted"/>
<dbReference type="EMBL" id="ASRX01000125">
    <property type="protein sequence ID" value="EYF00186.1"/>
    <property type="molecule type" value="Genomic_DNA"/>
</dbReference>
<evidence type="ECO:0000313" key="1">
    <source>
        <dbReference type="EMBL" id="EYF00186.1"/>
    </source>
</evidence>